<comment type="caution">
    <text evidence="1">The sequence shown here is derived from an EMBL/GenBank/DDBJ whole genome shotgun (WGS) entry which is preliminary data.</text>
</comment>
<dbReference type="Proteomes" id="UP000242502">
    <property type="component" value="Unassembled WGS sequence"/>
</dbReference>
<evidence type="ECO:0000313" key="2">
    <source>
        <dbReference type="Proteomes" id="UP000242502"/>
    </source>
</evidence>
<protein>
    <submittedName>
        <fullName evidence="1">Uncharacterized protein</fullName>
    </submittedName>
</protein>
<dbReference type="STRING" id="62101.AB835_11740"/>
<reference evidence="1 2" key="1">
    <citation type="journal article" date="2016" name="Appl. Environ. Microbiol.">
        <title>Lack of Overt Genome Reduction in the Bryostatin-Producing Bryozoan Symbiont "Candidatus Endobugula sertula".</title>
        <authorList>
            <person name="Miller I.J."/>
            <person name="Vanee N."/>
            <person name="Fong S.S."/>
            <person name="Lim-Fong G.E."/>
            <person name="Kwan J.C."/>
        </authorList>
    </citation>
    <scope>NUCLEOTIDE SEQUENCE [LARGE SCALE GENOMIC DNA]</scope>
    <source>
        <strain evidence="1">AB1-4</strain>
    </source>
</reference>
<dbReference type="InterPro" id="IPR049245">
    <property type="entry name" value="DUF6880"/>
</dbReference>
<organism evidence="1 2">
    <name type="scientific">Candidatus Endobugula sertula</name>
    <name type="common">Bugula neritina bacterial symbiont</name>
    <dbReference type="NCBI Taxonomy" id="62101"/>
    <lineage>
        <taxon>Bacteria</taxon>
        <taxon>Pseudomonadati</taxon>
        <taxon>Pseudomonadota</taxon>
        <taxon>Gammaproteobacteria</taxon>
        <taxon>Cellvibrionales</taxon>
        <taxon>Cellvibrionaceae</taxon>
        <taxon>Candidatus Endobugula</taxon>
    </lineage>
</organism>
<evidence type="ECO:0000313" key="1">
    <source>
        <dbReference type="EMBL" id="ODS22917.1"/>
    </source>
</evidence>
<sequence length="454" mass="53142">MNNKLKTLLNSLTQEQLITVVQELYDSDKHTRSIVEQAIAAYDPKELYNLTNKLLTSIKNGKRFIDYYASRDFAEQLDCINEGIEKLLPQDPKLALKLCQRFIEIDGRICERVDDSDGFLMDCYLTTYQLLDRAFIATESHSELVGVYLYEIYSKDEYGLRGYILEQRKQSLRAGADKVVKRLLEEDHSAKDYKCLAAFKTIADAQGDVDTYIQLVEEDYQRLNRTIADRAICDIAKRLNDAFRADEAINWLNQIDDDNHYYSKKIDLLMEAYKLEGQDKQALQLLWQRFERYLSMEDYFHYLRYCSQEEKTVAQDKALKLAKSHHSLSCTLQFLADIEQWDEVENIVIEQAKADMLDGTDYSVYRKLSTALSKQAKYLSATLLRRVLVSQVLDGGKSKYYHYALSDLKKAYDFSGQVRDWRGFDQHQIFFDQLKEKHFRKHSFWSDIEIGKHA</sequence>
<dbReference type="Pfam" id="PF21810">
    <property type="entry name" value="DUF6880"/>
    <property type="match status" value="1"/>
</dbReference>
<name>A0A1D2QMX0_9GAMM</name>
<dbReference type="EMBL" id="MDLC01000047">
    <property type="protein sequence ID" value="ODS22917.1"/>
    <property type="molecule type" value="Genomic_DNA"/>
</dbReference>
<proteinExistence type="predicted"/>
<dbReference type="AlphaFoldDB" id="A0A1D2QMX0"/>
<accession>A0A1D2QMX0</accession>
<gene>
    <name evidence="1" type="ORF">AB835_11740</name>
</gene>